<reference evidence="3 4" key="1">
    <citation type="submission" date="2022-12" db="EMBL/GenBank/DDBJ databases">
        <title>Chromosome-level genome of Tegillarca granosa.</title>
        <authorList>
            <person name="Kim J."/>
        </authorList>
    </citation>
    <scope>NUCLEOTIDE SEQUENCE [LARGE SCALE GENOMIC DNA]</scope>
    <source>
        <strain evidence="3">Teg-2019</strain>
        <tissue evidence="3">Adductor muscle</tissue>
    </source>
</reference>
<evidence type="ECO:0000313" key="3">
    <source>
        <dbReference type="EMBL" id="KAJ8308207.1"/>
    </source>
</evidence>
<dbReference type="Pfam" id="PF00025">
    <property type="entry name" value="Arf"/>
    <property type="match status" value="2"/>
</dbReference>
<dbReference type="InterPro" id="IPR027417">
    <property type="entry name" value="P-loop_NTPase"/>
</dbReference>
<dbReference type="InterPro" id="IPR006689">
    <property type="entry name" value="Small_GTPase_ARF/SAR"/>
</dbReference>
<evidence type="ECO:0000256" key="1">
    <source>
        <dbReference type="ARBA" id="ARBA00022741"/>
    </source>
</evidence>
<name>A0ABQ9EW53_TEGGR</name>
<dbReference type="Gene3D" id="3.40.50.300">
    <property type="entry name" value="P-loop containing nucleotide triphosphate hydrolases"/>
    <property type="match status" value="1"/>
</dbReference>
<dbReference type="PANTHER" id="PTHR11711">
    <property type="entry name" value="ADP RIBOSYLATION FACTOR-RELATED"/>
    <property type="match status" value="1"/>
</dbReference>
<dbReference type="SUPFAM" id="SSF52540">
    <property type="entry name" value="P-loop containing nucleoside triphosphate hydrolases"/>
    <property type="match status" value="1"/>
</dbReference>
<accession>A0ABQ9EW53</accession>
<gene>
    <name evidence="3" type="ORF">KUTeg_013081</name>
</gene>
<dbReference type="CDD" id="cd00878">
    <property type="entry name" value="Arf_Arl"/>
    <property type="match status" value="1"/>
</dbReference>
<dbReference type="SMART" id="SM00177">
    <property type="entry name" value="ARF"/>
    <property type="match status" value="1"/>
</dbReference>
<keyword evidence="2" id="KW-0342">GTP-binding</keyword>
<dbReference type="PROSITE" id="PS51417">
    <property type="entry name" value="ARF"/>
    <property type="match status" value="1"/>
</dbReference>
<evidence type="ECO:0000256" key="2">
    <source>
        <dbReference type="ARBA" id="ARBA00023134"/>
    </source>
</evidence>
<proteinExistence type="predicted"/>
<evidence type="ECO:0000313" key="4">
    <source>
        <dbReference type="Proteomes" id="UP001217089"/>
    </source>
</evidence>
<organism evidence="3 4">
    <name type="scientific">Tegillarca granosa</name>
    <name type="common">Malaysian cockle</name>
    <name type="synonym">Anadara granosa</name>
    <dbReference type="NCBI Taxonomy" id="220873"/>
    <lineage>
        <taxon>Eukaryota</taxon>
        <taxon>Metazoa</taxon>
        <taxon>Spiralia</taxon>
        <taxon>Lophotrochozoa</taxon>
        <taxon>Mollusca</taxon>
        <taxon>Bivalvia</taxon>
        <taxon>Autobranchia</taxon>
        <taxon>Pteriomorphia</taxon>
        <taxon>Arcoida</taxon>
        <taxon>Arcoidea</taxon>
        <taxon>Arcidae</taxon>
        <taxon>Tegillarca</taxon>
    </lineage>
</organism>
<protein>
    <submittedName>
        <fullName evidence="3">Uncharacterized protein</fullName>
    </submittedName>
</protein>
<comment type="caution">
    <text evidence="3">The sequence shown here is derived from an EMBL/GenBank/DDBJ whole genome shotgun (WGS) entry which is preliminary data.</text>
</comment>
<keyword evidence="1" id="KW-0547">Nucleotide-binding</keyword>
<sequence length="131" mass="14621">MKTKRTEMTVPTIGFNVETITLCKGMDVTVWDVGGLFFIIDSNDRERVAEAKEALYGILESESMANVPLVVIANKQDLPNAMGPIELEKALDLSSLTDRKWMIQKTCAIKGDGLTEAMKEMARLIKEQNKK</sequence>
<dbReference type="EMBL" id="JARBDR010000657">
    <property type="protein sequence ID" value="KAJ8308207.1"/>
    <property type="molecule type" value="Genomic_DNA"/>
</dbReference>
<dbReference type="Proteomes" id="UP001217089">
    <property type="component" value="Unassembled WGS sequence"/>
</dbReference>
<keyword evidence="4" id="KW-1185">Reference proteome</keyword>
<dbReference type="InterPro" id="IPR024156">
    <property type="entry name" value="Small_GTPase_ARF"/>
</dbReference>